<comment type="subcellular location">
    <subcellularLocation>
        <location evidence="1">Cell membrane</location>
        <topology evidence="1">Multi-pass membrane protein</topology>
    </subcellularLocation>
</comment>
<dbReference type="InterPro" id="IPR036259">
    <property type="entry name" value="MFS_trans_sf"/>
</dbReference>
<evidence type="ECO:0000256" key="4">
    <source>
        <dbReference type="ARBA" id="ARBA00023136"/>
    </source>
</evidence>
<feature type="transmembrane region" description="Helical" evidence="5">
    <location>
        <begin position="78"/>
        <end position="98"/>
    </location>
</feature>
<evidence type="ECO:0000313" key="8">
    <source>
        <dbReference type="Proteomes" id="UP000064249"/>
    </source>
</evidence>
<dbReference type="InterPro" id="IPR020846">
    <property type="entry name" value="MFS_dom"/>
</dbReference>
<gene>
    <name evidence="7" type="ORF">XD73_0964</name>
</gene>
<evidence type="ECO:0000256" key="2">
    <source>
        <dbReference type="ARBA" id="ARBA00022692"/>
    </source>
</evidence>
<keyword evidence="3 5" id="KW-1133">Transmembrane helix</keyword>
<organism evidence="7 8">
    <name type="scientific">Anaerolinea thermophila</name>
    <dbReference type="NCBI Taxonomy" id="167964"/>
    <lineage>
        <taxon>Bacteria</taxon>
        <taxon>Bacillati</taxon>
        <taxon>Chloroflexota</taxon>
        <taxon>Anaerolineae</taxon>
        <taxon>Anaerolineales</taxon>
        <taxon>Anaerolineaceae</taxon>
        <taxon>Anaerolinea</taxon>
    </lineage>
</organism>
<feature type="transmembrane region" description="Helical" evidence="5">
    <location>
        <begin position="25"/>
        <end position="46"/>
    </location>
</feature>
<reference evidence="7 8" key="1">
    <citation type="journal article" date="2015" name="MBio">
        <title>Genome-Resolved Metagenomic Analysis Reveals Roles for Candidate Phyla and Other Microbial Community Members in Biogeochemical Transformations in Oil Reservoirs.</title>
        <authorList>
            <person name="Hu P."/>
            <person name="Tom L."/>
            <person name="Singh A."/>
            <person name="Thomas B.C."/>
            <person name="Baker B.J."/>
            <person name="Piceno Y.M."/>
            <person name="Andersen G.L."/>
            <person name="Banfield J.F."/>
        </authorList>
    </citation>
    <scope>NUCLEOTIDE SEQUENCE [LARGE SCALE GENOMIC DNA]</scope>
    <source>
        <strain evidence="7">46_16</strain>
    </source>
</reference>
<feature type="transmembrane region" description="Helical" evidence="5">
    <location>
        <begin position="110"/>
        <end position="132"/>
    </location>
</feature>
<keyword evidence="2 5" id="KW-0812">Transmembrane</keyword>
<feature type="transmembrane region" description="Helical" evidence="5">
    <location>
        <begin position="231"/>
        <end position="250"/>
    </location>
</feature>
<evidence type="ECO:0000256" key="3">
    <source>
        <dbReference type="ARBA" id="ARBA00022989"/>
    </source>
</evidence>
<dbReference type="PROSITE" id="PS50850">
    <property type="entry name" value="MFS"/>
    <property type="match status" value="1"/>
</dbReference>
<dbReference type="Gene3D" id="1.20.1250.20">
    <property type="entry name" value="MFS general substrate transporter like domains"/>
    <property type="match status" value="1"/>
</dbReference>
<dbReference type="InterPro" id="IPR011701">
    <property type="entry name" value="MFS"/>
</dbReference>
<feature type="transmembrane region" description="Helical" evidence="5">
    <location>
        <begin position="152"/>
        <end position="172"/>
    </location>
</feature>
<evidence type="ECO:0000259" key="6">
    <source>
        <dbReference type="PROSITE" id="PS50850"/>
    </source>
</evidence>
<feature type="domain" description="Major facilitator superfamily (MFS) profile" evidence="6">
    <location>
        <begin position="74"/>
        <end position="261"/>
    </location>
</feature>
<keyword evidence="4 5" id="KW-0472">Membrane</keyword>
<dbReference type="Proteomes" id="UP000064249">
    <property type="component" value="Unassembled WGS sequence"/>
</dbReference>
<dbReference type="GO" id="GO:0022857">
    <property type="term" value="F:transmembrane transporter activity"/>
    <property type="evidence" value="ECO:0007669"/>
    <property type="project" value="InterPro"/>
</dbReference>
<feature type="non-terminal residue" evidence="7">
    <location>
        <position position="1"/>
    </location>
</feature>
<evidence type="ECO:0000256" key="1">
    <source>
        <dbReference type="ARBA" id="ARBA00004651"/>
    </source>
</evidence>
<dbReference type="PANTHER" id="PTHR23520:SF5">
    <property type="entry name" value="TRANSPORTER, PUTATIVE (AFU_ORTHOLOGUE AFUA_3G04000)-RELATED"/>
    <property type="match status" value="1"/>
</dbReference>
<dbReference type="Pfam" id="PF07690">
    <property type="entry name" value="MFS_1"/>
    <property type="match status" value="1"/>
</dbReference>
<evidence type="ECO:0000313" key="7">
    <source>
        <dbReference type="EMBL" id="KUK46156.1"/>
    </source>
</evidence>
<dbReference type="PANTHER" id="PTHR23520">
    <property type="entry name" value="TRANSPORTER, PUTATIVE (AFU_ORTHOLOGUE AFUA_3G04000)-RELATED"/>
    <property type="match status" value="1"/>
</dbReference>
<evidence type="ECO:0000256" key="5">
    <source>
        <dbReference type="SAM" id="Phobius"/>
    </source>
</evidence>
<dbReference type="AlphaFoldDB" id="A0A101FX88"/>
<dbReference type="GO" id="GO:0005886">
    <property type="term" value="C:plasma membrane"/>
    <property type="evidence" value="ECO:0007669"/>
    <property type="project" value="UniProtKB-SubCell"/>
</dbReference>
<dbReference type="EMBL" id="LGFU01000062">
    <property type="protein sequence ID" value="KUK46156.1"/>
    <property type="molecule type" value="Genomic_DNA"/>
</dbReference>
<proteinExistence type="predicted"/>
<sequence>NLVAGQIPGLLETWLGYSQGSAESYRWVITAGIIFASSALIPTFLIREHKEKRANARIPIFPRKLLKKLTNRPIVRQLALINLITGFGAAILIPYLNVFLRGKFDISDNLLGVIFSLASLMVFLGSISTPWLVKITHSRIIPTVATQATSIFFLFTLGFSPFLWLAAASLLLRNVLMQMSSPLIENFAMLVSEPEEQATIASVRSMGWQTGQAVGIFISGFVQTRLGFSPLFITTGLLYTLSTFLTWVYFRPKEKEMNDAR</sequence>
<accession>A0A101FX88</accession>
<protein>
    <submittedName>
        <fullName evidence="7">MFS transporter</fullName>
    </submittedName>
</protein>
<name>A0A101FX88_9CHLR</name>
<dbReference type="SUPFAM" id="SSF103473">
    <property type="entry name" value="MFS general substrate transporter"/>
    <property type="match status" value="1"/>
</dbReference>
<comment type="caution">
    <text evidence="7">The sequence shown here is derived from an EMBL/GenBank/DDBJ whole genome shotgun (WGS) entry which is preliminary data.</text>
</comment>